<dbReference type="EMBL" id="CALSDN010000001">
    <property type="protein sequence ID" value="CAH6718423.1"/>
    <property type="molecule type" value="Genomic_DNA"/>
</dbReference>
<name>A0ACA9Y0I7_9ASCO</name>
<reference evidence="1" key="1">
    <citation type="submission" date="2022-06" db="EMBL/GenBank/DDBJ databases">
        <authorList>
            <person name="Legras J.-L."/>
            <person name="Devillers H."/>
            <person name="Grondin C."/>
        </authorList>
    </citation>
    <scope>NUCLEOTIDE SEQUENCE</scope>
    <source>
        <strain evidence="1">CLIB 1444</strain>
    </source>
</reference>
<comment type="caution">
    <text evidence="1">The sequence shown here is derived from an EMBL/GenBank/DDBJ whole genome shotgun (WGS) entry which is preliminary data.</text>
</comment>
<gene>
    <name evidence="1" type="ORF">CLIB1444_01S06392</name>
</gene>
<organism evidence="1 2">
    <name type="scientific">[Candida] jaroonii</name>
    <dbReference type="NCBI Taxonomy" id="467808"/>
    <lineage>
        <taxon>Eukaryota</taxon>
        <taxon>Fungi</taxon>
        <taxon>Dikarya</taxon>
        <taxon>Ascomycota</taxon>
        <taxon>Saccharomycotina</taxon>
        <taxon>Pichiomycetes</taxon>
        <taxon>Debaryomycetaceae</taxon>
        <taxon>Yamadazyma</taxon>
    </lineage>
</organism>
<sequence>MGYQHTVPVGEAKAGETAPRRKATQKDGAVSRPLDSKANTIYEFFEECVKRNGERNAMGWRDLLEIHKEVKQVKKVVDGKETLVDKEWLFFENSTYNYITYPNLLKLINNYGKGLVELGVKPSQEHKVHIFAATSHKWMQTYLATQTQNIPIVTAYDTLGESGLTHSLVQTGSNAIFTDNNLLGNLINPLKKANEVQFIIHGEPIDENDKRFGGKLYQDAIDAKKKILEIRPDIKFISYDEVIELGKTSKEPTKPSKPEDLSCIMYTSGSTGDPKGVVLTQENVLSGLGGISTVAGRNLVKNNDRIVAFLPLAHIFELAFEMISFWWGGCIGYANVKTLTDASCRNCNSDLVEFKPTIMVGVAAVWESVRKGVLAKVKQLPPLSQKIFWAAFKAKVTFKDYNIPGASVFDIIFKKVKAATGGCLRFCLNGGSPISLDAQVFISNLICPMLIGYGLTETVANTTIVDIDHFEHDVAGCLLGSVTAKLIDVPEAGYFAKNNQGELLLSGKPVTKEYYKNEKETSEAFTPDGWFKTGDICEWTSTGYLKVIDRRKNLVKTLNGEYIALEKLESVYRSNPSVLNLCVYADQTKVKPVAIILPNEAHLKQLLKDTNTYSDNDLKSKEMADLCNDSKVVKQVLKSLLATGKSQGLKGIELLQNIVLLDEEWTPQNGFVTSAQKLQRRKILASCKDKVEAAYKNS</sequence>
<keyword evidence="2" id="KW-1185">Reference proteome</keyword>
<proteinExistence type="predicted"/>
<evidence type="ECO:0000313" key="2">
    <source>
        <dbReference type="Proteomes" id="UP001152531"/>
    </source>
</evidence>
<protein>
    <submittedName>
        <fullName evidence="1">Long-chain-fatty-acid--CoA ligase 1</fullName>
    </submittedName>
</protein>
<dbReference type="Proteomes" id="UP001152531">
    <property type="component" value="Unassembled WGS sequence"/>
</dbReference>
<evidence type="ECO:0000313" key="1">
    <source>
        <dbReference type="EMBL" id="CAH6718423.1"/>
    </source>
</evidence>
<accession>A0ACA9Y0I7</accession>
<keyword evidence="1" id="KW-0436">Ligase</keyword>